<keyword evidence="4" id="KW-1185">Reference proteome</keyword>
<feature type="coiled-coil region" evidence="1">
    <location>
        <begin position="108"/>
        <end position="200"/>
    </location>
</feature>
<dbReference type="Gene3D" id="1.10.287.1490">
    <property type="match status" value="1"/>
</dbReference>
<reference evidence="3 4" key="1">
    <citation type="journal article" date="2015" name="Genome Biol.">
        <title>Comparative genomics of Steinernema reveals deeply conserved gene regulatory networks.</title>
        <authorList>
            <person name="Dillman A.R."/>
            <person name="Macchietto M."/>
            <person name="Porter C.F."/>
            <person name="Rogers A."/>
            <person name="Williams B."/>
            <person name="Antoshechkin I."/>
            <person name="Lee M.M."/>
            <person name="Goodwin Z."/>
            <person name="Lu X."/>
            <person name="Lewis E.E."/>
            <person name="Goodrich-Blair H."/>
            <person name="Stock S.P."/>
            <person name="Adams B.J."/>
            <person name="Sternberg P.W."/>
            <person name="Mortazavi A."/>
        </authorList>
    </citation>
    <scope>NUCLEOTIDE SEQUENCE [LARGE SCALE GENOMIC DNA]</scope>
    <source>
        <strain evidence="3 4">ALL</strain>
    </source>
</reference>
<evidence type="ECO:0000313" key="3">
    <source>
        <dbReference type="EMBL" id="TKR61628.1"/>
    </source>
</evidence>
<organism evidence="3 4">
    <name type="scientific">Steinernema carpocapsae</name>
    <name type="common">Entomopathogenic nematode</name>
    <dbReference type="NCBI Taxonomy" id="34508"/>
    <lineage>
        <taxon>Eukaryota</taxon>
        <taxon>Metazoa</taxon>
        <taxon>Ecdysozoa</taxon>
        <taxon>Nematoda</taxon>
        <taxon>Chromadorea</taxon>
        <taxon>Rhabditida</taxon>
        <taxon>Tylenchina</taxon>
        <taxon>Panagrolaimomorpha</taxon>
        <taxon>Strongyloidoidea</taxon>
        <taxon>Steinernematidae</taxon>
        <taxon>Steinernema</taxon>
    </lineage>
</organism>
<evidence type="ECO:0000256" key="1">
    <source>
        <dbReference type="SAM" id="Coils"/>
    </source>
</evidence>
<dbReference type="STRING" id="34508.A0A4U5LZ66"/>
<keyword evidence="1" id="KW-0175">Coiled coil</keyword>
<evidence type="ECO:0000256" key="2">
    <source>
        <dbReference type="SAM" id="MobiDB-lite"/>
    </source>
</evidence>
<sequence>MRWRCEHLGKERVFTWNRQDLTRPLPRAANSKNGAKKRRSKKRTPRLDSRRVSRLLRGPQWRHFRKELGTNRRLREDSGVSDLKTDSILRYLSMMETSCGEGDQRLAVISLQSDKRKLESQCRELQTDVADLQEQLSAGEDTIMKLNAQVSTLKAEKRQLEFDQNATEYEEREETFRRRIADLEAELNEEREKCAQAVMAKKTLSHALQDWQTKYDQDIGDNTLRARQMRRLENRLKLVEGERVELERQVTEMNNMRSTFEHRLRVAENSFHTVEDNYEMAVKEKQKLQKDLDELIKDHSEDAEHHRSLRLDRDRYMEKYHALEEGAVITENRLKQVEEKLNTVIVSREFFENAARREKERRRKLENEIMEKEDQLIRGRRNRRDQEEEIEDLKNDALRLRRENDNLQRKISEMKTPSSRSISRIGSFASLAGSRLNITSQAGSSSEWSIHNRESSEDDARLAQNEKENFSETSTDV</sequence>
<accession>A0A4U5LZ66</accession>
<name>A0A4U5LZ66_STECR</name>
<dbReference type="Proteomes" id="UP000298663">
    <property type="component" value="Unassembled WGS sequence"/>
</dbReference>
<dbReference type="AlphaFoldDB" id="A0A4U5LZ66"/>
<reference evidence="3 4" key="2">
    <citation type="journal article" date="2019" name="G3 (Bethesda)">
        <title>Hybrid Assembly of the Genome of the Entomopathogenic Nematode Steinernema carpocapsae Identifies the X-Chromosome.</title>
        <authorList>
            <person name="Serra L."/>
            <person name="Macchietto M."/>
            <person name="Macias-Munoz A."/>
            <person name="McGill C.J."/>
            <person name="Rodriguez I.M."/>
            <person name="Rodriguez B."/>
            <person name="Murad R."/>
            <person name="Mortazavi A."/>
        </authorList>
    </citation>
    <scope>NUCLEOTIDE SEQUENCE [LARGE SCALE GENOMIC DNA]</scope>
    <source>
        <strain evidence="3 4">ALL</strain>
    </source>
</reference>
<dbReference type="OrthoDB" id="10619836at2759"/>
<feature type="region of interest" description="Disordered" evidence="2">
    <location>
        <begin position="439"/>
        <end position="477"/>
    </location>
</feature>
<evidence type="ECO:0000313" key="4">
    <source>
        <dbReference type="Proteomes" id="UP000298663"/>
    </source>
</evidence>
<dbReference type="EMBL" id="AZBU02000011">
    <property type="protein sequence ID" value="TKR61628.1"/>
    <property type="molecule type" value="Genomic_DNA"/>
</dbReference>
<feature type="coiled-coil region" evidence="1">
    <location>
        <begin position="229"/>
        <end position="410"/>
    </location>
</feature>
<feature type="compositionally biased region" description="Basic residues" evidence="2">
    <location>
        <begin position="34"/>
        <end position="44"/>
    </location>
</feature>
<protein>
    <submittedName>
        <fullName evidence="3">Uncharacterized protein</fullName>
    </submittedName>
</protein>
<feature type="region of interest" description="Disordered" evidence="2">
    <location>
        <begin position="23"/>
        <end position="51"/>
    </location>
</feature>
<feature type="compositionally biased region" description="Polar residues" evidence="2">
    <location>
        <begin position="439"/>
        <end position="449"/>
    </location>
</feature>
<feature type="compositionally biased region" description="Basic and acidic residues" evidence="2">
    <location>
        <begin position="450"/>
        <end position="470"/>
    </location>
</feature>
<gene>
    <name evidence="3" type="ORF">L596_028717</name>
</gene>
<dbReference type="SUPFAM" id="SSF57997">
    <property type="entry name" value="Tropomyosin"/>
    <property type="match status" value="1"/>
</dbReference>
<proteinExistence type="predicted"/>
<comment type="caution">
    <text evidence="3">The sequence shown here is derived from an EMBL/GenBank/DDBJ whole genome shotgun (WGS) entry which is preliminary data.</text>
</comment>